<dbReference type="InterPro" id="IPR031345">
    <property type="entry name" value="T9SS_Plug_N"/>
</dbReference>
<keyword evidence="3" id="KW-1185">Reference proteome</keyword>
<name>A0A974WFN3_9BACT</name>
<dbReference type="KEGG" id="fuv:JR347_15005"/>
<feature type="domain" description="Type 9 secretion system plug protein N-terminal" evidence="1">
    <location>
        <begin position="41"/>
        <end position="165"/>
    </location>
</feature>
<dbReference type="RefSeq" id="WP_205721403.1">
    <property type="nucleotide sequence ID" value="NZ_CP070608.1"/>
</dbReference>
<dbReference type="InterPro" id="IPR013783">
    <property type="entry name" value="Ig-like_fold"/>
</dbReference>
<dbReference type="Gene3D" id="2.60.40.10">
    <property type="entry name" value="Immunoglobulins"/>
    <property type="match status" value="1"/>
</dbReference>
<evidence type="ECO:0000313" key="2">
    <source>
        <dbReference type="EMBL" id="QSE96889.1"/>
    </source>
</evidence>
<dbReference type="EMBL" id="CP070608">
    <property type="protein sequence ID" value="QSE96889.1"/>
    <property type="molecule type" value="Genomic_DNA"/>
</dbReference>
<dbReference type="Pfam" id="PF17116">
    <property type="entry name" value="T9SS_plug_1st"/>
    <property type="match status" value="1"/>
</dbReference>
<organism evidence="2 3">
    <name type="scientific">Fulvivirga lutea</name>
    <dbReference type="NCBI Taxonomy" id="2810512"/>
    <lineage>
        <taxon>Bacteria</taxon>
        <taxon>Pseudomonadati</taxon>
        <taxon>Bacteroidota</taxon>
        <taxon>Cytophagia</taxon>
        <taxon>Cytophagales</taxon>
        <taxon>Fulvivirgaceae</taxon>
        <taxon>Fulvivirga</taxon>
    </lineage>
</organism>
<proteinExistence type="predicted"/>
<evidence type="ECO:0000259" key="1">
    <source>
        <dbReference type="Pfam" id="PF17116"/>
    </source>
</evidence>
<dbReference type="Proteomes" id="UP000662783">
    <property type="component" value="Chromosome"/>
</dbReference>
<reference evidence="2" key="1">
    <citation type="submission" date="2021-02" db="EMBL/GenBank/DDBJ databases">
        <title>Fulvivirga sp. S481 isolated from sea water.</title>
        <authorList>
            <person name="Bae S.S."/>
            <person name="Baek K."/>
        </authorList>
    </citation>
    <scope>NUCLEOTIDE SEQUENCE</scope>
    <source>
        <strain evidence="2">S481</strain>
    </source>
</reference>
<gene>
    <name evidence="2" type="ORF">JR347_15005</name>
</gene>
<sequence>MINTGISTLFLFCSLLIGSKISPQQSGKKLLYEDATYEEEIRTVLLYPNSGNPGDVFLSPVDRVGSRRLTLEFDDLVEAHEQYRVKLIHCNRDWTPSGLRTLDYLYDFNEFNITQYEYSTDTKIGYIHYTFRLPPVKQSGNYLLVAYRGSDEKDIILTKRFMIYNQSVSIEILSNLNGLTSMKRDNQQIDFKINYEDIELINPLERIRVVLRQNQQWYNAITIKKPSFFRNLELEYRFFNFENNFSAGNEYRFFDMRSLRYPGQNIEKVDLLVRPSKAYIMTDGPRIYQAYAQYDDINGNFYIQNQDTGGSSESDYLYTKFSLALREPIGGTIHVVGKMNDYKLDETTQLTLDNRTRTYTNTQLLKQGFYNYKYVVKSDTLNYNYLEGNHFETENQYEIFVYYSPPDLRGDLLVGYSELTLNERLN</sequence>
<protein>
    <submittedName>
        <fullName evidence="2">DUF5103 domain-containing protein</fullName>
    </submittedName>
</protein>
<evidence type="ECO:0000313" key="3">
    <source>
        <dbReference type="Proteomes" id="UP000662783"/>
    </source>
</evidence>
<accession>A0A974WFN3</accession>
<dbReference type="AlphaFoldDB" id="A0A974WFN3"/>